<dbReference type="EMBL" id="VSFG01000008">
    <property type="protein sequence ID" value="TYB42429.1"/>
    <property type="molecule type" value="Genomic_DNA"/>
</dbReference>
<evidence type="ECO:0000259" key="6">
    <source>
        <dbReference type="Pfam" id="PF00441"/>
    </source>
</evidence>
<keyword evidence="3" id="KW-0285">Flavoprotein</keyword>
<dbReference type="GO" id="GO:0003995">
    <property type="term" value="F:acyl-CoA dehydrogenase activity"/>
    <property type="evidence" value="ECO:0007669"/>
    <property type="project" value="TreeGrafter"/>
</dbReference>
<sequence length="312" mass="32784">MSTDWPYTQEQRDFQETLARVLAEPPEPESEPRFPRARWAAIAEAGALALTAPDLGAGALDVVAAGDALGRGGCPGPWWQTLLVLDALPVDDAEAVMAGELVPTAGTADAMPWGASADRLFELGRHDEAGWRVRPVTLGEVREQWVSLGHEPVVAADLVPAGPEALVGTGTALLARLGLAAYLAGAGQRVLSDVVVYAGQRTQFRRRIGDFTAVAHPLAEVDAQVRAAALLARRAAYTLDGADGPRAAGFDVHVALRAAARASRQAVYQAHQTYGAIGFALEGPLSWLGQRVAQAATEAERLAREVGLVPAA</sequence>
<dbReference type="Gene3D" id="1.10.540.10">
    <property type="entry name" value="Acyl-CoA dehydrogenase/oxidase, N-terminal domain"/>
    <property type="match status" value="1"/>
</dbReference>
<evidence type="ECO:0000256" key="3">
    <source>
        <dbReference type="ARBA" id="ARBA00022630"/>
    </source>
</evidence>
<dbReference type="Proteomes" id="UP000323380">
    <property type="component" value="Unassembled WGS sequence"/>
</dbReference>
<feature type="domain" description="Acyl-CoA dehydrogenase/oxidase C-terminal" evidence="6">
    <location>
        <begin position="174"/>
        <end position="288"/>
    </location>
</feature>
<dbReference type="SUPFAM" id="SSF47203">
    <property type="entry name" value="Acyl-CoA dehydrogenase C-terminal domain-like"/>
    <property type="match status" value="1"/>
</dbReference>
<dbReference type="GO" id="GO:0050660">
    <property type="term" value="F:flavin adenine dinucleotide binding"/>
    <property type="evidence" value="ECO:0007669"/>
    <property type="project" value="InterPro"/>
</dbReference>
<evidence type="ECO:0000256" key="4">
    <source>
        <dbReference type="ARBA" id="ARBA00022827"/>
    </source>
</evidence>
<keyword evidence="4" id="KW-0274">FAD</keyword>
<dbReference type="InterPro" id="IPR036250">
    <property type="entry name" value="AcylCo_DH-like_C"/>
</dbReference>
<comment type="caution">
    <text evidence="7">The sequence shown here is derived from an EMBL/GenBank/DDBJ whole genome shotgun (WGS) entry which is preliminary data.</text>
</comment>
<evidence type="ECO:0000313" key="7">
    <source>
        <dbReference type="EMBL" id="TYB42429.1"/>
    </source>
</evidence>
<keyword evidence="5" id="KW-0560">Oxidoreductase</keyword>
<accession>A0A5D0NDQ8</accession>
<evidence type="ECO:0000313" key="8">
    <source>
        <dbReference type="Proteomes" id="UP000323380"/>
    </source>
</evidence>
<reference evidence="7 8" key="1">
    <citation type="submission" date="2019-08" db="EMBL/GenBank/DDBJ databases">
        <title>Actinomadura sp. nov. CYP1-5 isolated from mountain soil.</title>
        <authorList>
            <person name="Songsumanus A."/>
            <person name="Kuncharoen N."/>
            <person name="Kudo T."/>
            <person name="Yuki M."/>
            <person name="Igarashi Y."/>
            <person name="Tanasupawat S."/>
        </authorList>
    </citation>
    <scope>NUCLEOTIDE SEQUENCE [LARGE SCALE GENOMIC DNA]</scope>
    <source>
        <strain evidence="7 8">JCM 14158</strain>
    </source>
</reference>
<dbReference type="PANTHER" id="PTHR43884:SF20">
    <property type="entry name" value="ACYL-COA DEHYDROGENASE FADE28"/>
    <property type="match status" value="1"/>
</dbReference>
<dbReference type="InterPro" id="IPR037069">
    <property type="entry name" value="AcylCoA_DH/ox_N_sf"/>
</dbReference>
<comment type="cofactor">
    <cofactor evidence="1">
        <name>FAD</name>
        <dbReference type="ChEBI" id="CHEBI:57692"/>
    </cofactor>
</comment>
<dbReference type="SUPFAM" id="SSF56645">
    <property type="entry name" value="Acyl-CoA dehydrogenase NM domain-like"/>
    <property type="match status" value="1"/>
</dbReference>
<dbReference type="PANTHER" id="PTHR43884">
    <property type="entry name" value="ACYL-COA DEHYDROGENASE"/>
    <property type="match status" value="1"/>
</dbReference>
<gene>
    <name evidence="7" type="ORF">FXF69_31990</name>
</gene>
<dbReference type="RefSeq" id="WP_067887677.1">
    <property type="nucleotide sequence ID" value="NZ_VSFG01000008.1"/>
</dbReference>
<dbReference type="Gene3D" id="1.20.140.10">
    <property type="entry name" value="Butyryl-CoA Dehydrogenase, subunit A, domain 3"/>
    <property type="match status" value="1"/>
</dbReference>
<dbReference type="InterPro" id="IPR009100">
    <property type="entry name" value="AcylCoA_DH/oxidase_NM_dom_sf"/>
</dbReference>
<protein>
    <recommendedName>
        <fullName evidence="6">Acyl-CoA dehydrogenase/oxidase C-terminal domain-containing protein</fullName>
    </recommendedName>
</protein>
<comment type="similarity">
    <text evidence="2">Belongs to the acyl-CoA dehydrogenase family.</text>
</comment>
<dbReference type="STRING" id="1220554.GCA_001552135_01791"/>
<organism evidence="7 8">
    <name type="scientific">Actinomadura chibensis</name>
    <dbReference type="NCBI Taxonomy" id="392828"/>
    <lineage>
        <taxon>Bacteria</taxon>
        <taxon>Bacillati</taxon>
        <taxon>Actinomycetota</taxon>
        <taxon>Actinomycetes</taxon>
        <taxon>Streptosporangiales</taxon>
        <taxon>Thermomonosporaceae</taxon>
        <taxon>Actinomadura</taxon>
    </lineage>
</organism>
<dbReference type="InterPro" id="IPR009075">
    <property type="entry name" value="AcylCo_DH/oxidase_C"/>
</dbReference>
<name>A0A5D0NDQ8_9ACTN</name>
<proteinExistence type="inferred from homology"/>
<evidence type="ECO:0000256" key="1">
    <source>
        <dbReference type="ARBA" id="ARBA00001974"/>
    </source>
</evidence>
<dbReference type="AlphaFoldDB" id="A0A5D0NDQ8"/>
<evidence type="ECO:0000256" key="2">
    <source>
        <dbReference type="ARBA" id="ARBA00009347"/>
    </source>
</evidence>
<dbReference type="Pfam" id="PF00441">
    <property type="entry name" value="Acyl-CoA_dh_1"/>
    <property type="match status" value="1"/>
</dbReference>
<keyword evidence="8" id="KW-1185">Reference proteome</keyword>
<evidence type="ECO:0000256" key="5">
    <source>
        <dbReference type="ARBA" id="ARBA00023002"/>
    </source>
</evidence>